<dbReference type="GO" id="GO:0005789">
    <property type="term" value="C:endoplasmic reticulum membrane"/>
    <property type="evidence" value="ECO:0007669"/>
    <property type="project" value="UniProtKB-SubCell"/>
</dbReference>
<evidence type="ECO:0000259" key="27">
    <source>
        <dbReference type="Pfam" id="PF22766"/>
    </source>
</evidence>
<keyword evidence="14" id="KW-0653">Protein transport</keyword>
<dbReference type="InterPro" id="IPR055148">
    <property type="entry name" value="ZW10_C_2"/>
</dbReference>
<evidence type="ECO:0000259" key="26">
    <source>
        <dbReference type="Pfam" id="PF20666"/>
    </source>
</evidence>
<evidence type="ECO:0000313" key="28">
    <source>
        <dbReference type="EMBL" id="CAE1330620.1"/>
    </source>
</evidence>
<keyword evidence="9" id="KW-0132">Cell division</keyword>
<keyword evidence="5" id="KW-0813">Transport</keyword>
<dbReference type="GO" id="GO:0007094">
    <property type="term" value="P:mitotic spindle assembly checkpoint signaling"/>
    <property type="evidence" value="ECO:0007669"/>
    <property type="project" value="TreeGrafter"/>
</dbReference>
<keyword evidence="12" id="KW-0995">Kinetochore</keyword>
<evidence type="ECO:0000256" key="22">
    <source>
        <dbReference type="ARBA" id="ARBA00069312"/>
    </source>
</evidence>
<keyword evidence="17" id="KW-0472">Membrane</keyword>
<evidence type="ECO:0000256" key="19">
    <source>
        <dbReference type="ARBA" id="ARBA00023306"/>
    </source>
</evidence>
<dbReference type="EMBL" id="CAHIKZ030005582">
    <property type="protein sequence ID" value="CAE1330620.1"/>
    <property type="molecule type" value="Genomic_DNA"/>
</dbReference>
<evidence type="ECO:0000256" key="4">
    <source>
        <dbReference type="ARBA" id="ARBA00006245"/>
    </source>
</evidence>
<keyword evidence="29" id="KW-1185">Reference proteome</keyword>
<dbReference type="InterPro" id="IPR048343">
    <property type="entry name" value="ZW10_C"/>
</dbReference>
<keyword evidence="10" id="KW-0498">Mitosis</keyword>
<evidence type="ECO:0000256" key="18">
    <source>
        <dbReference type="ARBA" id="ARBA00023212"/>
    </source>
</evidence>
<protein>
    <recommendedName>
        <fullName evidence="22">Centromere/kinetochore protein zw10 homolog</fullName>
    </recommendedName>
</protein>
<evidence type="ECO:0000313" key="29">
    <source>
        <dbReference type="Proteomes" id="UP000597762"/>
    </source>
</evidence>
<gene>
    <name evidence="28" type="ORF">SPHA_79907</name>
</gene>
<keyword evidence="8" id="KW-0597">Phosphoprotein</keyword>
<dbReference type="InterPro" id="IPR009361">
    <property type="entry name" value="Zw10_N"/>
</dbReference>
<dbReference type="FunFam" id="1.10.357.150:FF:000001">
    <property type="entry name" value="centromere/kinetochore protein zw10 homolog"/>
    <property type="match status" value="1"/>
</dbReference>
<evidence type="ECO:0000256" key="23">
    <source>
        <dbReference type="SAM" id="Coils"/>
    </source>
</evidence>
<dbReference type="InterPro" id="IPR048344">
    <property type="entry name" value="Zw10_middle"/>
</dbReference>
<dbReference type="GO" id="GO:0005819">
    <property type="term" value="C:spindle"/>
    <property type="evidence" value="ECO:0007669"/>
    <property type="project" value="UniProtKB-SubCell"/>
</dbReference>
<evidence type="ECO:0000256" key="8">
    <source>
        <dbReference type="ARBA" id="ARBA00022553"/>
    </source>
</evidence>
<name>A0A812EY93_ACAPH</name>
<accession>A0A812EY93</accession>
<keyword evidence="19" id="KW-0131">Cell cycle</keyword>
<evidence type="ECO:0000256" key="10">
    <source>
        <dbReference type="ARBA" id="ARBA00022776"/>
    </source>
</evidence>
<comment type="similarity">
    <text evidence="4">Belongs to the ZW10 family.</text>
</comment>
<evidence type="ECO:0000256" key="5">
    <source>
        <dbReference type="ARBA" id="ARBA00022448"/>
    </source>
</evidence>
<evidence type="ECO:0000256" key="16">
    <source>
        <dbReference type="ARBA" id="ARBA00023054"/>
    </source>
</evidence>
<evidence type="ECO:0000256" key="15">
    <source>
        <dbReference type="ARBA" id="ARBA00022990"/>
    </source>
</evidence>
<feature type="domain" description="ZW10 C-terminal helical" evidence="27">
    <location>
        <begin position="606"/>
        <end position="762"/>
    </location>
</feature>
<dbReference type="Proteomes" id="UP000597762">
    <property type="component" value="Unassembled WGS sequence"/>
</dbReference>
<dbReference type="PANTHER" id="PTHR12205">
    <property type="entry name" value="CENTROMERE/KINETOCHORE PROTEIN ZW10"/>
    <property type="match status" value="1"/>
</dbReference>
<keyword evidence="13" id="KW-0931">ER-Golgi transport</keyword>
<dbReference type="GO" id="GO:0005634">
    <property type="term" value="C:nucleus"/>
    <property type="evidence" value="ECO:0007669"/>
    <property type="project" value="InterPro"/>
</dbReference>
<feature type="domain" description="Centromere/kinetochore protein zw10 middle" evidence="25">
    <location>
        <begin position="179"/>
        <end position="404"/>
    </location>
</feature>
<evidence type="ECO:0000259" key="24">
    <source>
        <dbReference type="Pfam" id="PF06248"/>
    </source>
</evidence>
<keyword evidence="6" id="KW-0158">Chromosome</keyword>
<dbReference type="Pfam" id="PF20665">
    <property type="entry name" value="Zw10_middle"/>
    <property type="match status" value="1"/>
</dbReference>
<dbReference type="InterPro" id="IPR046362">
    <property type="entry name" value="Zw10/DSL1_C_sf"/>
</dbReference>
<reference evidence="28" key="1">
    <citation type="submission" date="2021-01" db="EMBL/GenBank/DDBJ databases">
        <authorList>
            <person name="Li R."/>
            <person name="Bekaert M."/>
        </authorList>
    </citation>
    <scope>NUCLEOTIDE SEQUENCE</scope>
    <source>
        <strain evidence="28">Farmed</strain>
    </source>
</reference>
<evidence type="ECO:0000256" key="2">
    <source>
        <dbReference type="ARBA" id="ARBA00004406"/>
    </source>
</evidence>
<dbReference type="Pfam" id="PF20666">
    <property type="entry name" value="ZW10_C"/>
    <property type="match status" value="1"/>
</dbReference>
<comment type="subunit">
    <text evidence="21">Interacts with NBAS and KNTC1/ROD; the interactions are mutually exclusive and indicative for its association in two different vesicle tethering complexes. Component of the RZZ complex composed of KNTC1/ROD, ZW10 and ZWILCH. Component of the NRZ complex composed of NBAS, ZW10 and RINT1/TIP20L; NRZ associates with SNAREs STX18, USE1L, BNIP1/SEC20L and SEC22B (the assembly has been described as syntaxin 18 complex). Interacts directly with RINT1/TIP20L bound to BNIP1/SEC20L. Interacts with C19orf25 and ZWINT. Interacts with ZFYVE1. Interacts with RAB18 and this interaction is enhanced in the presence of ZFYVE1.</text>
</comment>
<evidence type="ECO:0000256" key="21">
    <source>
        <dbReference type="ARBA" id="ARBA00065852"/>
    </source>
</evidence>
<evidence type="ECO:0000256" key="12">
    <source>
        <dbReference type="ARBA" id="ARBA00022838"/>
    </source>
</evidence>
<feature type="domain" description="Centromere/kinetochore protein zw10 C-terminal" evidence="26">
    <location>
        <begin position="454"/>
        <end position="584"/>
    </location>
</feature>
<dbReference type="GO" id="GO:1990423">
    <property type="term" value="C:RZZ complex"/>
    <property type="evidence" value="ECO:0007669"/>
    <property type="project" value="TreeGrafter"/>
</dbReference>
<evidence type="ECO:0000259" key="25">
    <source>
        <dbReference type="Pfam" id="PF20665"/>
    </source>
</evidence>
<evidence type="ECO:0000256" key="13">
    <source>
        <dbReference type="ARBA" id="ARBA00022892"/>
    </source>
</evidence>
<evidence type="ECO:0000256" key="1">
    <source>
        <dbReference type="ARBA" id="ARBA00004186"/>
    </source>
</evidence>
<dbReference type="Pfam" id="PF06248">
    <property type="entry name" value="Zw10_N"/>
    <property type="match status" value="1"/>
</dbReference>
<evidence type="ECO:0000256" key="11">
    <source>
        <dbReference type="ARBA" id="ARBA00022824"/>
    </source>
</evidence>
<feature type="coiled-coil region" evidence="23">
    <location>
        <begin position="12"/>
        <end position="78"/>
    </location>
</feature>
<comment type="caution">
    <text evidence="28">The sequence shown here is derived from an EMBL/GenBank/DDBJ whole genome shotgun (WGS) entry which is preliminary data.</text>
</comment>
<evidence type="ECO:0000256" key="20">
    <source>
        <dbReference type="ARBA" id="ARBA00023328"/>
    </source>
</evidence>
<dbReference type="AlphaFoldDB" id="A0A812EY93"/>
<feature type="domain" description="Centromere/kinetochore protein zw10 N-terminal" evidence="24">
    <location>
        <begin position="29"/>
        <end position="118"/>
    </location>
</feature>
<evidence type="ECO:0000256" key="6">
    <source>
        <dbReference type="ARBA" id="ARBA00022454"/>
    </source>
</evidence>
<evidence type="ECO:0000256" key="9">
    <source>
        <dbReference type="ARBA" id="ARBA00022618"/>
    </source>
</evidence>
<proteinExistence type="inferred from homology"/>
<evidence type="ECO:0000256" key="3">
    <source>
        <dbReference type="ARBA" id="ARBA00004629"/>
    </source>
</evidence>
<organism evidence="28 29">
    <name type="scientific">Acanthosepion pharaonis</name>
    <name type="common">Pharaoh cuttlefish</name>
    <name type="synonym">Sepia pharaonis</name>
    <dbReference type="NCBI Taxonomy" id="158019"/>
    <lineage>
        <taxon>Eukaryota</taxon>
        <taxon>Metazoa</taxon>
        <taxon>Spiralia</taxon>
        <taxon>Lophotrochozoa</taxon>
        <taxon>Mollusca</taxon>
        <taxon>Cephalopoda</taxon>
        <taxon>Coleoidea</taxon>
        <taxon>Decapodiformes</taxon>
        <taxon>Sepiida</taxon>
        <taxon>Sepiina</taxon>
        <taxon>Sepiidae</taxon>
        <taxon>Acanthosepion</taxon>
    </lineage>
</organism>
<comment type="subcellular location">
    <subcellularLocation>
        <location evidence="3">Chromosome</location>
        <location evidence="3">Centromere</location>
        <location evidence="3">Kinetochore</location>
    </subcellularLocation>
    <subcellularLocation>
        <location evidence="1">Cytoplasm</location>
        <location evidence="1">Cytoskeleton</location>
        <location evidence="1">Spindle</location>
    </subcellularLocation>
    <subcellularLocation>
        <location evidence="2">Endoplasmic reticulum membrane</location>
        <topology evidence="2">Peripheral membrane protein</topology>
    </subcellularLocation>
</comment>
<evidence type="ECO:0000256" key="14">
    <source>
        <dbReference type="ARBA" id="ARBA00022927"/>
    </source>
</evidence>
<dbReference type="Gene3D" id="1.10.357.150">
    <property type="match status" value="1"/>
</dbReference>
<dbReference type="GO" id="GO:0006888">
    <property type="term" value="P:endoplasmic reticulum to Golgi vesicle-mediated transport"/>
    <property type="evidence" value="ECO:0007669"/>
    <property type="project" value="TreeGrafter"/>
</dbReference>
<evidence type="ECO:0000256" key="7">
    <source>
        <dbReference type="ARBA" id="ARBA00022490"/>
    </source>
</evidence>
<keyword evidence="16 23" id="KW-0175">Coiled coil</keyword>
<dbReference type="Pfam" id="PF22766">
    <property type="entry name" value="ZW10_C2"/>
    <property type="match status" value="1"/>
</dbReference>
<evidence type="ECO:0000256" key="17">
    <source>
        <dbReference type="ARBA" id="ARBA00023136"/>
    </source>
</evidence>
<dbReference type="GO" id="GO:0015031">
    <property type="term" value="P:protein transport"/>
    <property type="evidence" value="ECO:0007669"/>
    <property type="project" value="UniProtKB-KW"/>
</dbReference>
<keyword evidence="15" id="KW-0007">Acetylation</keyword>
<keyword evidence="20" id="KW-0137">Centromere</keyword>
<keyword evidence="11" id="KW-0256">Endoplasmic reticulum</keyword>
<dbReference type="PANTHER" id="PTHR12205:SF0">
    <property type="entry name" value="CENTROMERE_KINETOCHORE PROTEIN ZW10 HOMOLOG"/>
    <property type="match status" value="1"/>
</dbReference>
<keyword evidence="18" id="KW-0206">Cytoskeleton</keyword>
<keyword evidence="7" id="KW-0963">Cytoplasm</keyword>
<dbReference type="GO" id="GO:0051301">
    <property type="term" value="P:cell division"/>
    <property type="evidence" value="ECO:0007669"/>
    <property type="project" value="UniProtKB-KW"/>
</dbReference>
<dbReference type="OrthoDB" id="534815at2759"/>
<sequence>MAATSSIAKTFLSNTSAEKDDIVSKLNELTRKIDKMKLNIFDVTRNKHVEFLPQLATAEKLSSQVQNLKEEMLAVRNNIDTDIKAQLNQSSSEFQSLSSQLQETTVTLTVLEKMLMLDKYLVASDIAFRNQEYVKVTESLIDIQELLSKPVHAREDEILILKAVQMETKILKEKLVFDLNDTWRQHILWDTQDSKSNEKIVNKLKFAVSDKNQDVLCEMIRAMWKMGTLKAKLIQLGDNLLKYMIKPIITKAASLSQQTAEYPCLSVTIDSTNEDIATPESALVKIESILHYLNTNLLGITLSKSEDENESDLTLMEHFGHVNADEILNVIVQECLLHSIPSNNKDLEKFDEVVGLVRQFQDKLLAMSFIKENNRILKNFIENVNVLFANKKCQEILEDARNLMKSEIHHTVIISNDKPLGDIATATDTDAPSAKKARKLEMLANETQLSDNTFRLPTCHVSESVMKLVALAYETLSEAVSSSDPCAVKLFYAVRNMFELFCCVFPTFHKRRLATLPQLTAIHHNNCMYIAHHLMLLGPQFSRQLPSPLQDGAGTFVDLIQKVRSIGTGALMQQMATQRDDLLDCLSAASGFVSVSEEGNHFSAERSIKQVLYKLNHLKTVWEDILPPHIYSKAMGTLVNCVIVEIVNSITSLEDISAEDASHLHHLLCMFDEKAGPLFCTKFTEDSTNEAHMKVELQRNIPKWMKFKELIFVLNANLQEITDRWADGKGVLAHEFSTGEVKQLIRALFQNTDRRAAVLAKIR</sequence>